<feature type="compositionally biased region" description="Polar residues" evidence="1">
    <location>
        <begin position="1"/>
        <end position="14"/>
    </location>
</feature>
<accession>A0A2W4SKX3</accession>
<evidence type="ECO:0000313" key="2">
    <source>
        <dbReference type="EMBL" id="PZN72217.1"/>
    </source>
</evidence>
<feature type="compositionally biased region" description="Basic and acidic residues" evidence="1">
    <location>
        <begin position="15"/>
        <end position="25"/>
    </location>
</feature>
<reference evidence="2 3" key="1">
    <citation type="journal article" date="2018" name="Aquat. Microb. Ecol.">
        <title>Gammaproteobacterial methanotrophs dominate.</title>
        <authorList>
            <person name="Rissanen A.J."/>
            <person name="Saarenheimo J."/>
            <person name="Tiirola M."/>
            <person name="Peura S."/>
            <person name="Aalto S.L."/>
            <person name="Karvinen A."/>
            <person name="Nykanen H."/>
        </authorList>
    </citation>
    <scope>NUCLEOTIDE SEQUENCE [LARGE SCALE GENOMIC DNA]</scope>
    <source>
        <strain evidence="2">AMbin10</strain>
    </source>
</reference>
<evidence type="ECO:0000313" key="3">
    <source>
        <dbReference type="Proteomes" id="UP000249396"/>
    </source>
</evidence>
<feature type="region of interest" description="Disordered" evidence="1">
    <location>
        <begin position="1"/>
        <end position="48"/>
    </location>
</feature>
<dbReference type="Proteomes" id="UP000249396">
    <property type="component" value="Unassembled WGS sequence"/>
</dbReference>
<comment type="caution">
    <text evidence="2">The sequence shown here is derived from an EMBL/GenBank/DDBJ whole genome shotgun (WGS) entry which is preliminary data.</text>
</comment>
<dbReference type="Pfam" id="PF14384">
    <property type="entry name" value="BrnA_antitoxin"/>
    <property type="match status" value="1"/>
</dbReference>
<evidence type="ECO:0000256" key="1">
    <source>
        <dbReference type="SAM" id="MobiDB-lite"/>
    </source>
</evidence>
<proteinExistence type="predicted"/>
<feature type="compositionally biased region" description="Acidic residues" evidence="1">
    <location>
        <begin position="38"/>
        <end position="47"/>
    </location>
</feature>
<organism evidence="2 3">
    <name type="scientific">Candidatus Methylumidiphilus alinenensis</name>
    <dbReference type="NCBI Taxonomy" id="2202197"/>
    <lineage>
        <taxon>Bacteria</taxon>
        <taxon>Pseudomonadati</taxon>
        <taxon>Pseudomonadota</taxon>
        <taxon>Gammaproteobacteria</taxon>
        <taxon>Methylococcales</taxon>
        <taxon>Candidatus Methylumidiphilus</taxon>
    </lineage>
</organism>
<dbReference type="InterPro" id="IPR025528">
    <property type="entry name" value="BrnA_antitoxin"/>
</dbReference>
<dbReference type="AlphaFoldDB" id="A0A2W4SKX3"/>
<sequence length="111" mass="12453">MTGSKMTTMTTDQMRTARERGESKTDMVSLRQNKLDGIEPEDDEDSPDATLLMREAIAKRRAGRPAGSGNKEQVAIRFDKDVLSSFRASGPGWQTRMNDALREWLNTHSHA</sequence>
<dbReference type="EMBL" id="QJPH01000495">
    <property type="protein sequence ID" value="PZN72217.1"/>
    <property type="molecule type" value="Genomic_DNA"/>
</dbReference>
<protein>
    <recommendedName>
        <fullName evidence="4">BrnA antitoxin family protein</fullName>
    </recommendedName>
</protein>
<name>A0A2W4SKX3_9GAMM</name>
<evidence type="ECO:0008006" key="4">
    <source>
        <dbReference type="Google" id="ProtNLM"/>
    </source>
</evidence>
<gene>
    <name evidence="2" type="ORF">DM484_24890</name>
</gene>